<keyword evidence="5" id="KW-1185">Reference proteome</keyword>
<dbReference type="OrthoDB" id="10251809at2759"/>
<feature type="coiled-coil region" evidence="3">
    <location>
        <begin position="258"/>
        <end position="325"/>
    </location>
</feature>
<gene>
    <name evidence="4" type="ORF">JZ751_011784</name>
</gene>
<dbReference type="AlphaFoldDB" id="A0A8T2PQK6"/>
<dbReference type="SUPFAM" id="SSF117281">
    <property type="entry name" value="Kelch motif"/>
    <property type="match status" value="1"/>
</dbReference>
<dbReference type="EMBL" id="JAFBMS010000003">
    <property type="protein sequence ID" value="KAG9353662.1"/>
    <property type="molecule type" value="Genomic_DNA"/>
</dbReference>
<evidence type="ECO:0000313" key="4">
    <source>
        <dbReference type="EMBL" id="KAG9353662.1"/>
    </source>
</evidence>
<evidence type="ECO:0000256" key="2">
    <source>
        <dbReference type="ARBA" id="ARBA00022737"/>
    </source>
</evidence>
<keyword evidence="3" id="KW-0175">Coiled coil</keyword>
<evidence type="ECO:0000256" key="3">
    <source>
        <dbReference type="SAM" id="Coils"/>
    </source>
</evidence>
<proteinExistence type="predicted"/>
<keyword evidence="2" id="KW-0677">Repeat</keyword>
<reference evidence="4" key="1">
    <citation type="thesis" date="2021" institute="BYU ScholarsArchive" country="Provo, UT, USA">
        <title>Applications of and Algorithms for Genome Assembly and Genomic Analyses with an Emphasis on Marine Teleosts.</title>
        <authorList>
            <person name="Pickett B.D."/>
        </authorList>
    </citation>
    <scope>NUCLEOTIDE SEQUENCE</scope>
    <source>
        <strain evidence="4">HI-2016</strain>
    </source>
</reference>
<sequence>ALTWENLKTSGVSLRALKHSSAAVGDNIYVFGGILDGIVRDDLLMFNTVSMTWTPIKTSGHLPPARCNHTFAVVSEQIYLFGGCSADDSFYKEVHVLSTAKMKWKVPLYMGIPPAPRHGHTAFIIHSHVRVCVWGGREGKGGREDREDERRMGGCMMGDGSSLDPLIWPLSIIPADTLIFAPTKIPNIKYELSESPFPIRMEAFHHVQSTDHRDFTTARNEALNMIHKAFAMLDEGFQKLDCEKSKLGQAAVALQYEREAYNTHHQKQQQELQEMLERHKVQNEAWLRARAEENDRERKELCKLREEVLLEQERLKEEQKNIQKRSEHLLSIMQQFKGM</sequence>
<evidence type="ECO:0008006" key="6">
    <source>
        <dbReference type="Google" id="ProtNLM"/>
    </source>
</evidence>
<evidence type="ECO:0000313" key="5">
    <source>
        <dbReference type="Proteomes" id="UP000824540"/>
    </source>
</evidence>
<dbReference type="Proteomes" id="UP000824540">
    <property type="component" value="Unassembled WGS sequence"/>
</dbReference>
<accession>A0A8T2PQK6</accession>
<dbReference type="Gene3D" id="2.120.10.80">
    <property type="entry name" value="Kelch-type beta propeller"/>
    <property type="match status" value="1"/>
</dbReference>
<dbReference type="PANTHER" id="PTHR46093:SF17">
    <property type="entry name" value="ZMP:0000001301"/>
    <property type="match status" value="1"/>
</dbReference>
<name>A0A8T2PQK6_9TELE</name>
<dbReference type="InterPro" id="IPR015915">
    <property type="entry name" value="Kelch-typ_b-propeller"/>
</dbReference>
<dbReference type="Pfam" id="PF24681">
    <property type="entry name" value="Kelch_KLHDC2_KLHL20_DRC7"/>
    <property type="match status" value="1"/>
</dbReference>
<evidence type="ECO:0000256" key="1">
    <source>
        <dbReference type="ARBA" id="ARBA00022441"/>
    </source>
</evidence>
<feature type="non-terminal residue" evidence="4">
    <location>
        <position position="1"/>
    </location>
</feature>
<dbReference type="PANTHER" id="PTHR46093">
    <property type="entry name" value="ACYL-COA-BINDING DOMAIN-CONTAINING PROTEIN 5"/>
    <property type="match status" value="1"/>
</dbReference>
<keyword evidence="1" id="KW-0880">Kelch repeat</keyword>
<comment type="caution">
    <text evidence="4">The sequence shown here is derived from an EMBL/GenBank/DDBJ whole genome shotgun (WGS) entry which is preliminary data.</text>
</comment>
<organism evidence="4 5">
    <name type="scientific">Albula glossodonta</name>
    <name type="common">roundjaw bonefish</name>
    <dbReference type="NCBI Taxonomy" id="121402"/>
    <lineage>
        <taxon>Eukaryota</taxon>
        <taxon>Metazoa</taxon>
        <taxon>Chordata</taxon>
        <taxon>Craniata</taxon>
        <taxon>Vertebrata</taxon>
        <taxon>Euteleostomi</taxon>
        <taxon>Actinopterygii</taxon>
        <taxon>Neopterygii</taxon>
        <taxon>Teleostei</taxon>
        <taxon>Albuliformes</taxon>
        <taxon>Albulidae</taxon>
        <taxon>Albula</taxon>
    </lineage>
</organism>
<protein>
    <recommendedName>
        <fullName evidence="6">Zmp:0000001301</fullName>
    </recommendedName>
</protein>